<organism evidence="2">
    <name type="scientific">Burkholderia orbicola (strain AU 1054)</name>
    <dbReference type="NCBI Taxonomy" id="331271"/>
    <lineage>
        <taxon>Bacteria</taxon>
        <taxon>Pseudomonadati</taxon>
        <taxon>Pseudomonadota</taxon>
        <taxon>Betaproteobacteria</taxon>
        <taxon>Burkholderiales</taxon>
        <taxon>Burkholderiaceae</taxon>
        <taxon>Burkholderia</taxon>
        <taxon>Burkholderia cepacia complex</taxon>
        <taxon>Burkholderia orbicola</taxon>
    </lineage>
</organism>
<proteinExistence type="predicted"/>
<evidence type="ECO:0000313" key="2">
    <source>
        <dbReference type="EMBL" id="ABF79852.1"/>
    </source>
</evidence>
<name>A0A0H2Y040_BURO1</name>
<feature type="domain" description="Condensation" evidence="1">
    <location>
        <begin position="8"/>
        <end position="448"/>
    </location>
</feature>
<accession>A0A0H2Y040</accession>
<dbReference type="PANTHER" id="PTHR45527">
    <property type="entry name" value="NONRIBOSOMAL PEPTIDE SYNTHETASE"/>
    <property type="match status" value="1"/>
</dbReference>
<dbReference type="InterPro" id="IPR001242">
    <property type="entry name" value="Condensation_dom"/>
</dbReference>
<dbReference type="Gene3D" id="3.30.559.30">
    <property type="entry name" value="Nonribosomal peptide synthetase, condensation domain"/>
    <property type="match status" value="1"/>
</dbReference>
<reference evidence="2" key="1">
    <citation type="submission" date="2006-05" db="EMBL/GenBank/DDBJ databases">
        <title>Complete sequence of chromosome 2 of Burkholderia cenocepacia AU 1054.</title>
        <authorList>
            <consortium name="US DOE Joint Genome Institute"/>
            <person name="Copeland A."/>
            <person name="Lucas S."/>
            <person name="Lapidus A."/>
            <person name="Barry K."/>
            <person name="Detter J.C."/>
            <person name="Glavina del Rio T."/>
            <person name="Hammon N."/>
            <person name="Israni S."/>
            <person name="Dalin E."/>
            <person name="Tice H."/>
            <person name="Pitluck S."/>
            <person name="Chain P."/>
            <person name="Malfatti S."/>
            <person name="Shin M."/>
            <person name="Vergez L."/>
            <person name="Schmutz J."/>
            <person name="Larimer F."/>
            <person name="Land M."/>
            <person name="Hauser L."/>
            <person name="Kyrpides N."/>
            <person name="Lykidis A."/>
            <person name="LiPuma J.J."/>
            <person name="Konstantinidis K."/>
            <person name="Tiedje J.M."/>
            <person name="Richardson P."/>
        </authorList>
    </citation>
    <scope>NUCLEOTIDE SEQUENCE [LARGE SCALE GENOMIC DNA]</scope>
    <source>
        <strain evidence="2">AU 1054</strain>
    </source>
</reference>
<dbReference type="GO" id="GO:0043041">
    <property type="term" value="P:amino acid activation for nonribosomal peptide biosynthetic process"/>
    <property type="evidence" value="ECO:0007669"/>
    <property type="project" value="TreeGrafter"/>
</dbReference>
<gene>
    <name evidence="2" type="ordered locus">Bcen_4977</name>
</gene>
<dbReference type="SUPFAM" id="SSF52777">
    <property type="entry name" value="CoA-dependent acyltransferases"/>
    <property type="match status" value="2"/>
</dbReference>
<dbReference type="GO" id="GO:0044550">
    <property type="term" value="P:secondary metabolite biosynthetic process"/>
    <property type="evidence" value="ECO:0007669"/>
    <property type="project" value="TreeGrafter"/>
</dbReference>
<evidence type="ECO:0000259" key="1">
    <source>
        <dbReference type="Pfam" id="PF00668"/>
    </source>
</evidence>
<dbReference type="Pfam" id="PF00668">
    <property type="entry name" value="Condensation"/>
    <property type="match status" value="1"/>
</dbReference>
<dbReference type="InterPro" id="IPR023213">
    <property type="entry name" value="CAT-like_dom_sf"/>
</dbReference>
<dbReference type="HOGENOM" id="CLU_000022_77_1_4"/>
<sequence>MIDSTLQLPLSAPQRDFWEAALAYPVPSTHIYAAEYFEIRGALDTDAFERALRQVIREAQTLHTTRIVLDGDTPVRVLDAALADDWALERVDLAGTKDAHAVALAGMRAHCTGAIELARGPFFRHTLYRIAPDHYYWYHGYAHILVDGYSGSLIATRAAELYSAFAAGAKAPPARFASLAELQLDEDAYRASEQFAHDRRYWLERFADQPRTVTLAGPARFPERDDGPDLRETRIASASESARIEAVAKGLFTSTVPRLVTALTAAYLYLNTGAHDIVLSVAAMARTSARERRTPTQCANMLPLRLHVEPGHTLDDLCRQANREMTALRQHQRYRMGDLHRELTSLDNGQGVFGPEINIMAFDYDLRFGDCVTTSHNLSVGTTDDLMVNLTDRRNGEPLRFDFDASPQYYSRDALNAHVGQFLTFMRVALDEPFATLGALESRLDFQPAALAG</sequence>
<dbReference type="GO" id="GO:0005737">
    <property type="term" value="C:cytoplasm"/>
    <property type="evidence" value="ECO:0007669"/>
    <property type="project" value="TreeGrafter"/>
</dbReference>
<dbReference type="AlphaFoldDB" id="A0A0H2Y040"/>
<dbReference type="GO" id="GO:0003824">
    <property type="term" value="F:catalytic activity"/>
    <property type="evidence" value="ECO:0007669"/>
    <property type="project" value="InterPro"/>
</dbReference>
<dbReference type="PANTHER" id="PTHR45527:SF1">
    <property type="entry name" value="FATTY ACID SYNTHASE"/>
    <property type="match status" value="1"/>
</dbReference>
<dbReference type="EMBL" id="CP000379">
    <property type="protein sequence ID" value="ABF79852.1"/>
    <property type="molecule type" value="Genomic_DNA"/>
</dbReference>
<dbReference type="Gene3D" id="3.30.559.10">
    <property type="entry name" value="Chloramphenicol acetyltransferase-like domain"/>
    <property type="match status" value="1"/>
</dbReference>
<dbReference type="GO" id="GO:0031177">
    <property type="term" value="F:phosphopantetheine binding"/>
    <property type="evidence" value="ECO:0007669"/>
    <property type="project" value="TreeGrafter"/>
</dbReference>
<protein>
    <submittedName>
        <fullName evidence="2">Condensation domain protein</fullName>
    </submittedName>
</protein>